<dbReference type="PANTHER" id="PTHR47926:SF436">
    <property type="entry name" value="PENTATRICOPEPTIDE REPEAT-CONTAINING PROTEIN ELI1, CHLOROPLASTIC-LIKE ISOFORM X2"/>
    <property type="match status" value="1"/>
</dbReference>
<evidence type="ECO:0000256" key="3">
    <source>
        <dbReference type="PROSITE-ProRule" id="PRU00708"/>
    </source>
</evidence>
<dbReference type="FunFam" id="1.25.40.10:FF:000690">
    <property type="entry name" value="Pentatricopeptide repeat-containing protein"/>
    <property type="match status" value="1"/>
</dbReference>
<dbReference type="AlphaFoldDB" id="A0AAV8TI15"/>
<dbReference type="InterPro" id="IPR046960">
    <property type="entry name" value="PPR_At4g14850-like_plant"/>
</dbReference>
<dbReference type="NCBIfam" id="TIGR00756">
    <property type="entry name" value="PPR"/>
    <property type="match status" value="5"/>
</dbReference>
<dbReference type="InterPro" id="IPR046848">
    <property type="entry name" value="E_motif"/>
</dbReference>
<dbReference type="EMBL" id="JAIWQS010000005">
    <property type="protein sequence ID" value="KAJ8766393.1"/>
    <property type="molecule type" value="Genomic_DNA"/>
</dbReference>
<dbReference type="Pfam" id="PF20430">
    <property type="entry name" value="Eplus_motif"/>
    <property type="match status" value="1"/>
</dbReference>
<evidence type="ECO:0000256" key="1">
    <source>
        <dbReference type="ARBA" id="ARBA00006643"/>
    </source>
</evidence>
<dbReference type="InterPro" id="IPR002885">
    <property type="entry name" value="PPR_rpt"/>
</dbReference>
<evidence type="ECO:0008006" key="6">
    <source>
        <dbReference type="Google" id="ProtNLM"/>
    </source>
</evidence>
<evidence type="ECO:0000256" key="2">
    <source>
        <dbReference type="ARBA" id="ARBA00022737"/>
    </source>
</evidence>
<protein>
    <recommendedName>
        <fullName evidence="6">Chlororespiratory reduction 4</fullName>
    </recommendedName>
</protein>
<reference evidence="4 5" key="1">
    <citation type="submission" date="2021-09" db="EMBL/GenBank/DDBJ databases">
        <title>Genomic insights and catalytic innovation underlie evolution of tropane alkaloids biosynthesis.</title>
        <authorList>
            <person name="Wang Y.-J."/>
            <person name="Tian T."/>
            <person name="Huang J.-P."/>
            <person name="Huang S.-X."/>
        </authorList>
    </citation>
    <scope>NUCLEOTIDE SEQUENCE [LARGE SCALE GENOMIC DNA]</scope>
    <source>
        <strain evidence="4">KIB-2018</strain>
        <tissue evidence="4">Leaf</tissue>
    </source>
</reference>
<comment type="similarity">
    <text evidence="1">Belongs to the PPR family. PCMP-H subfamily.</text>
</comment>
<feature type="repeat" description="PPR" evidence="3">
    <location>
        <begin position="361"/>
        <end position="395"/>
    </location>
</feature>
<keyword evidence="2" id="KW-0677">Repeat</keyword>
<dbReference type="Gene3D" id="1.25.40.10">
    <property type="entry name" value="Tetratricopeptide repeat domain"/>
    <property type="match status" value="4"/>
</dbReference>
<feature type="repeat" description="PPR" evidence="3">
    <location>
        <begin position="260"/>
        <end position="294"/>
    </location>
</feature>
<evidence type="ECO:0000313" key="5">
    <source>
        <dbReference type="Proteomes" id="UP001159364"/>
    </source>
</evidence>
<accession>A0AAV8TI15</accession>
<dbReference type="Pfam" id="PF13041">
    <property type="entry name" value="PPR_2"/>
    <property type="match status" value="3"/>
</dbReference>
<dbReference type="InterPro" id="IPR011990">
    <property type="entry name" value="TPR-like_helical_dom_sf"/>
</dbReference>
<dbReference type="GO" id="GO:0003729">
    <property type="term" value="F:mRNA binding"/>
    <property type="evidence" value="ECO:0007669"/>
    <property type="project" value="UniProtKB-ARBA"/>
</dbReference>
<gene>
    <name evidence="4" type="ORF">K2173_022452</name>
</gene>
<dbReference type="InterPro" id="IPR046849">
    <property type="entry name" value="E2_motif"/>
</dbReference>
<comment type="caution">
    <text evidence="4">The sequence shown here is derived from an EMBL/GenBank/DDBJ whole genome shotgun (WGS) entry which is preliminary data.</text>
</comment>
<dbReference type="GO" id="GO:0009451">
    <property type="term" value="P:RNA modification"/>
    <property type="evidence" value="ECO:0007669"/>
    <property type="project" value="InterPro"/>
</dbReference>
<dbReference type="Pfam" id="PF01535">
    <property type="entry name" value="PPR"/>
    <property type="match status" value="3"/>
</dbReference>
<proteinExistence type="inferred from homology"/>
<feature type="repeat" description="PPR" evidence="3">
    <location>
        <begin position="95"/>
        <end position="129"/>
    </location>
</feature>
<evidence type="ECO:0000313" key="4">
    <source>
        <dbReference type="EMBL" id="KAJ8766393.1"/>
    </source>
</evidence>
<dbReference type="Proteomes" id="UP001159364">
    <property type="component" value="Linkage Group LG05"/>
</dbReference>
<sequence length="580" mass="65510">MSVPLASCFSSTTSKTTVKPEKRTQLKKPDTAILLLQICRSVKELVQVHTLLVKTSLLREKYAFGRLLSSYGSSESHRALDYARKLFDSVDIERNSFMYNTMIRAYYARGMPREAFVVYSNMLCADCVYPDEFTFTFVFSACSKFGGVFEGKQAHAHMTKCHVKFGTHSWNSLMDFYVKIGEVGCVVRRLFDRIENPDIVSWNCLIDAYVKSGDLDEARRLFGEMPERDVVSWTTMLVGYVNNGLLSEASSLFDEMPERNLVSWTALINGYTQMGCYSKALDLFKEMQAAEVEMDEIILTTLLSACARLGALDQGHWLHMYVERNGIKVDAHLSTALIDMYSKCGQIDMARKLFMETADKKVFVWNSILGGLAMHSLGEEALELFVKMTESGIEPNGITYINILAACNHSGLVDAGLQVFDRMVVSQKIIPTMEHYGCLVDLLGRAGLLYEAFHIVKMMPVKADGNVLRSILGACRLHGNVELGEQVGRNLIEMEPLNDTNYVLLSNLYAMANRWEIVGELRRRMKAKDLTKTPGCSSINVNGVVHEFVSRDHFHPMSKEIRKLLEVLTRHMVQDDNQLL</sequence>
<name>A0AAV8TI15_9ROSI</name>
<organism evidence="4 5">
    <name type="scientific">Erythroxylum novogranatense</name>
    <dbReference type="NCBI Taxonomy" id="1862640"/>
    <lineage>
        <taxon>Eukaryota</taxon>
        <taxon>Viridiplantae</taxon>
        <taxon>Streptophyta</taxon>
        <taxon>Embryophyta</taxon>
        <taxon>Tracheophyta</taxon>
        <taxon>Spermatophyta</taxon>
        <taxon>Magnoliopsida</taxon>
        <taxon>eudicotyledons</taxon>
        <taxon>Gunneridae</taxon>
        <taxon>Pentapetalae</taxon>
        <taxon>rosids</taxon>
        <taxon>fabids</taxon>
        <taxon>Malpighiales</taxon>
        <taxon>Erythroxylaceae</taxon>
        <taxon>Erythroxylum</taxon>
    </lineage>
</organism>
<feature type="repeat" description="PPR" evidence="3">
    <location>
        <begin position="198"/>
        <end position="232"/>
    </location>
</feature>
<dbReference type="Pfam" id="PF20431">
    <property type="entry name" value="E_motif"/>
    <property type="match status" value="1"/>
</dbReference>
<dbReference type="PANTHER" id="PTHR47926">
    <property type="entry name" value="PENTATRICOPEPTIDE REPEAT-CONTAINING PROTEIN"/>
    <property type="match status" value="1"/>
</dbReference>
<keyword evidence="5" id="KW-1185">Reference proteome</keyword>
<dbReference type="PROSITE" id="PS51375">
    <property type="entry name" value="PPR"/>
    <property type="match status" value="4"/>
</dbReference>